<dbReference type="InterPro" id="IPR036165">
    <property type="entry name" value="YefM-like_sf"/>
</dbReference>
<dbReference type="InterPro" id="IPR006442">
    <property type="entry name" value="Antitoxin_Phd/YefM"/>
</dbReference>
<dbReference type="Proteomes" id="UP000183750">
    <property type="component" value="Unassembled WGS sequence"/>
</dbReference>
<protein>
    <recommendedName>
        <fullName evidence="2">Antitoxin</fullName>
    </recommendedName>
</protein>
<gene>
    <name evidence="3" type="ORF">SAMN04489807_1257</name>
</gene>
<dbReference type="NCBIfam" id="TIGR01552">
    <property type="entry name" value="phd_fam"/>
    <property type="match status" value="1"/>
</dbReference>
<reference evidence="4" key="1">
    <citation type="submission" date="2016-10" db="EMBL/GenBank/DDBJ databases">
        <authorList>
            <person name="Varghese N."/>
            <person name="Submissions S."/>
        </authorList>
    </citation>
    <scope>NUCLEOTIDE SEQUENCE [LARGE SCALE GENOMIC DNA]</scope>
    <source>
        <strain evidence="4">DSM 16089</strain>
    </source>
</reference>
<comment type="similarity">
    <text evidence="1 2">Belongs to the phD/YefM antitoxin family.</text>
</comment>
<dbReference type="Pfam" id="PF02604">
    <property type="entry name" value="PhdYeFM_antitox"/>
    <property type="match status" value="1"/>
</dbReference>
<keyword evidence="4" id="KW-1185">Reference proteome</keyword>
<dbReference type="SUPFAM" id="SSF143120">
    <property type="entry name" value="YefM-like"/>
    <property type="match status" value="1"/>
</dbReference>
<sequence>MFTMTAREFNQSVARAQRLAEEEPVLITRRGEPAYVLLSIGAYERLRPAVPTEDTRSFLDVIRPLPERADPDDVFGQIMDEIAADRSRDFGRETDL</sequence>
<organism evidence="3 4">
    <name type="scientific">Microbacterium hydrocarbonoxydans</name>
    <dbReference type="NCBI Taxonomy" id="273678"/>
    <lineage>
        <taxon>Bacteria</taxon>
        <taxon>Bacillati</taxon>
        <taxon>Actinomycetota</taxon>
        <taxon>Actinomycetes</taxon>
        <taxon>Micrococcales</taxon>
        <taxon>Microbacteriaceae</taxon>
        <taxon>Microbacterium</taxon>
    </lineage>
</organism>
<proteinExistence type="inferred from homology"/>
<dbReference type="Gene3D" id="3.40.1620.10">
    <property type="entry name" value="YefM-like domain"/>
    <property type="match status" value="1"/>
</dbReference>
<dbReference type="EMBL" id="FNSQ01000005">
    <property type="protein sequence ID" value="SEB54065.1"/>
    <property type="molecule type" value="Genomic_DNA"/>
</dbReference>
<evidence type="ECO:0000313" key="3">
    <source>
        <dbReference type="EMBL" id="SEB54065.1"/>
    </source>
</evidence>
<accession>A0A1H4K7H0</accession>
<comment type="function">
    <text evidence="2">Antitoxin component of a type II toxin-antitoxin (TA) system.</text>
</comment>
<dbReference type="AlphaFoldDB" id="A0A1H4K7H0"/>
<name>A0A1H4K7H0_9MICO</name>
<evidence type="ECO:0000256" key="1">
    <source>
        <dbReference type="ARBA" id="ARBA00009981"/>
    </source>
</evidence>
<evidence type="ECO:0000256" key="2">
    <source>
        <dbReference type="RuleBase" id="RU362080"/>
    </source>
</evidence>
<evidence type="ECO:0000313" key="4">
    <source>
        <dbReference type="Proteomes" id="UP000183750"/>
    </source>
</evidence>